<name>F9GBS7_FUSOF</name>
<sequence length="165" mass="18867">MSTRLIGAIFHVQGCMHYNRAATVPNMANACAHQLHMIKSDNTLVQWNCQHCYSGPHWMIWECMYCKLHLCQPCTSKDPNPSVDFALGGFLCMRIFHKGKVSQDIVEKPKQPTPGQWDKYLGIYIPQASREEFLVYVTPGVNMNMLASMVGFMRRRVKAFVPMPN</sequence>
<evidence type="ECO:0000313" key="1">
    <source>
        <dbReference type="EMBL" id="EGU73379.1"/>
    </source>
</evidence>
<comment type="caution">
    <text evidence="1">The sequence shown here is derived from an EMBL/GenBank/DDBJ whole genome shotgun (WGS) entry which is preliminary data.</text>
</comment>
<dbReference type="AlphaFoldDB" id="F9GBS7"/>
<gene>
    <name evidence="1" type="ORF">FOXB_16110</name>
</gene>
<organism evidence="1">
    <name type="scientific">Fusarium oxysporum (strain Fo5176)</name>
    <name type="common">Fusarium vascular wilt</name>
    <dbReference type="NCBI Taxonomy" id="660025"/>
    <lineage>
        <taxon>Eukaryota</taxon>
        <taxon>Fungi</taxon>
        <taxon>Dikarya</taxon>
        <taxon>Ascomycota</taxon>
        <taxon>Pezizomycotina</taxon>
        <taxon>Sordariomycetes</taxon>
        <taxon>Hypocreomycetidae</taxon>
        <taxon>Hypocreales</taxon>
        <taxon>Nectriaceae</taxon>
        <taxon>Fusarium</taxon>
        <taxon>Fusarium oxysporum species complex</taxon>
    </lineage>
</organism>
<dbReference type="OrthoDB" id="5036969at2759"/>
<dbReference type="EMBL" id="AFQF01004605">
    <property type="protein sequence ID" value="EGU73379.1"/>
    <property type="molecule type" value="Genomic_DNA"/>
</dbReference>
<reference evidence="1" key="1">
    <citation type="journal article" date="2012" name="Mol. Plant Microbe Interact.">
        <title>A highly conserved effector in Fusarium oxysporum is required for full virulence on Arabidopsis.</title>
        <authorList>
            <person name="Thatcher L.F."/>
            <person name="Gardiner D.M."/>
            <person name="Kazan K."/>
            <person name="Manners J."/>
        </authorList>
    </citation>
    <scope>NUCLEOTIDE SEQUENCE [LARGE SCALE GENOMIC DNA]</scope>
    <source>
        <strain evidence="1">Fo5176</strain>
    </source>
</reference>
<accession>F9GBS7</accession>
<protein>
    <submittedName>
        <fullName evidence="1">Uncharacterized protein</fullName>
    </submittedName>
</protein>
<proteinExistence type="predicted"/>